<proteinExistence type="predicted"/>
<reference evidence="2" key="1">
    <citation type="submission" date="2021-03" db="EMBL/GenBank/DDBJ databases">
        <authorList>
            <person name="Tran Van P."/>
        </authorList>
    </citation>
    <scope>NUCLEOTIDE SEQUENCE</scope>
</reference>
<dbReference type="Proteomes" id="UP001153148">
    <property type="component" value="Unassembled WGS sequence"/>
</dbReference>
<evidence type="ECO:0000313" key="2">
    <source>
        <dbReference type="EMBL" id="CAG2062301.1"/>
    </source>
</evidence>
<keyword evidence="3" id="KW-1185">Reference proteome</keyword>
<evidence type="ECO:0000313" key="3">
    <source>
        <dbReference type="Proteomes" id="UP001153148"/>
    </source>
</evidence>
<protein>
    <submittedName>
        <fullName evidence="2">Uncharacterized protein</fullName>
    </submittedName>
</protein>
<name>A0ABN7P7G9_TIMPD</name>
<feature type="compositionally biased region" description="Acidic residues" evidence="1">
    <location>
        <begin position="84"/>
        <end position="94"/>
    </location>
</feature>
<feature type="region of interest" description="Disordered" evidence="1">
    <location>
        <begin position="378"/>
        <end position="397"/>
    </location>
</feature>
<sequence length="466" mass="53215">MCCVDWKTLRKAEDLEFQKQFGHIELNKSSRQMCLYKDIPLGEMASDSKKLLDLMSNLKQLQQADASLLAVEYKDKNETLTLESSDEDDDDDDNEKQNSVTLFKPLRDNKRLEMLMANVPSEETFLKELENFEEMLEDTYGKIKRKIDSELNKHSVEHIFDHQKPMTVQVRETDLNSKIISVSDKSLDAVMINNEPGESRLFGMNCLENSSTVEFPSINTGNTNCEEPVKPGMSQEITQSSVPINKLDQRFEEMQTHCIDQNITSSNQDTDQLNNQDLSRIGILNIPIVQDKKLEQHKEGIAQMDKGTETCLVSYQVMQDVTCISGYLRRKQNVLPPKKEIVKTKKFVVPISRATSYPIPMTVSGPCDNAMDSSVEMSTSKQCSPQNSEAKPQTGNTVSSHMYVGYKFSENSTYKPFKQRYPRKSEGIHTIIRTKQRKKKTPRTFKDSGPKRRKPSIGKSISELFF</sequence>
<feature type="region of interest" description="Disordered" evidence="1">
    <location>
        <begin position="435"/>
        <end position="466"/>
    </location>
</feature>
<accession>A0ABN7P7G9</accession>
<organism evidence="2 3">
    <name type="scientific">Timema podura</name>
    <name type="common">Walking stick</name>
    <dbReference type="NCBI Taxonomy" id="61482"/>
    <lineage>
        <taxon>Eukaryota</taxon>
        <taxon>Metazoa</taxon>
        <taxon>Ecdysozoa</taxon>
        <taxon>Arthropoda</taxon>
        <taxon>Hexapoda</taxon>
        <taxon>Insecta</taxon>
        <taxon>Pterygota</taxon>
        <taxon>Neoptera</taxon>
        <taxon>Polyneoptera</taxon>
        <taxon>Phasmatodea</taxon>
        <taxon>Timematodea</taxon>
        <taxon>Timematoidea</taxon>
        <taxon>Timematidae</taxon>
        <taxon>Timema</taxon>
    </lineage>
</organism>
<comment type="caution">
    <text evidence="2">The sequence shown here is derived from an EMBL/GenBank/DDBJ whole genome shotgun (WGS) entry which is preliminary data.</text>
</comment>
<evidence type="ECO:0000256" key="1">
    <source>
        <dbReference type="SAM" id="MobiDB-lite"/>
    </source>
</evidence>
<gene>
    <name evidence="2" type="ORF">TPAB3V08_LOCUS9252</name>
</gene>
<dbReference type="EMBL" id="CAJPIN010019562">
    <property type="protein sequence ID" value="CAG2062301.1"/>
    <property type="molecule type" value="Genomic_DNA"/>
</dbReference>
<feature type="region of interest" description="Disordered" evidence="1">
    <location>
        <begin position="80"/>
        <end position="100"/>
    </location>
</feature>